<dbReference type="InterPro" id="IPR032675">
    <property type="entry name" value="LRR_dom_sf"/>
</dbReference>
<evidence type="ECO:0000313" key="1">
    <source>
        <dbReference type="EMBL" id="KAK1734260.1"/>
    </source>
</evidence>
<protein>
    <submittedName>
        <fullName evidence="1">Leucine-rich repeat domain-containing protein</fullName>
    </submittedName>
</protein>
<feature type="non-terminal residue" evidence="1">
    <location>
        <position position="203"/>
    </location>
</feature>
<reference evidence="1" key="1">
    <citation type="submission" date="2023-06" db="EMBL/GenBank/DDBJ databases">
        <title>Survivors Of The Sea: Transcriptome response of Skeletonema marinoi to long-term dormancy.</title>
        <authorList>
            <person name="Pinder M.I.M."/>
            <person name="Kourtchenko O."/>
            <person name="Robertson E.K."/>
            <person name="Larsson T."/>
            <person name="Maumus F."/>
            <person name="Osuna-Cruz C.M."/>
            <person name="Vancaester E."/>
            <person name="Stenow R."/>
            <person name="Vandepoele K."/>
            <person name="Ploug H."/>
            <person name="Bruchert V."/>
            <person name="Godhe A."/>
            <person name="Topel M."/>
        </authorList>
    </citation>
    <scope>NUCLEOTIDE SEQUENCE</scope>
    <source>
        <strain evidence="1">R05AC</strain>
    </source>
</reference>
<dbReference type="SUPFAM" id="SSF52058">
    <property type="entry name" value="L domain-like"/>
    <property type="match status" value="1"/>
</dbReference>
<dbReference type="EMBL" id="JATAAI010000040">
    <property type="protein sequence ID" value="KAK1734260.1"/>
    <property type="molecule type" value="Genomic_DNA"/>
</dbReference>
<dbReference type="PANTHER" id="PTHR45661">
    <property type="entry name" value="SURFACE ANTIGEN"/>
    <property type="match status" value="1"/>
</dbReference>
<comment type="caution">
    <text evidence="1">The sequence shown here is derived from an EMBL/GenBank/DDBJ whole genome shotgun (WGS) entry which is preliminary data.</text>
</comment>
<dbReference type="InterPro" id="IPR026906">
    <property type="entry name" value="LRR_5"/>
</dbReference>
<gene>
    <name evidence="1" type="ORF">QTG54_015027</name>
</gene>
<accession>A0AAD8XVM6</accession>
<dbReference type="InterPro" id="IPR053139">
    <property type="entry name" value="Surface_bspA-like"/>
</dbReference>
<organism evidence="1 2">
    <name type="scientific">Skeletonema marinoi</name>
    <dbReference type="NCBI Taxonomy" id="267567"/>
    <lineage>
        <taxon>Eukaryota</taxon>
        <taxon>Sar</taxon>
        <taxon>Stramenopiles</taxon>
        <taxon>Ochrophyta</taxon>
        <taxon>Bacillariophyta</taxon>
        <taxon>Coscinodiscophyceae</taxon>
        <taxon>Thalassiosirophycidae</taxon>
        <taxon>Thalassiosirales</taxon>
        <taxon>Skeletonemataceae</taxon>
        <taxon>Skeletonema</taxon>
        <taxon>Skeletonema marinoi-dohrnii complex</taxon>
    </lineage>
</organism>
<sequence length="203" mass="23126">MMMAADEYYIFTGQRVVPQHITRVRIDESISVIPARAFYCHPNIEEVHCHDGVRKIEDGAFFMSRSLRRINMPGVKEVENEAFYDCPALTDVECDKLEIIGEGAFARCKSLRSFNLPSVKIVEACAFIRCKALVNVKFGNKLESISDRAFRNCTSLERITLPLKDDMICDNTFQGCVNLKHVDLVEGAILHKAIAAFQMMEWR</sequence>
<dbReference type="AlphaFoldDB" id="A0AAD8XVM6"/>
<dbReference type="Gene3D" id="3.80.10.10">
    <property type="entry name" value="Ribonuclease Inhibitor"/>
    <property type="match status" value="1"/>
</dbReference>
<name>A0AAD8XVM6_9STRA</name>
<evidence type="ECO:0000313" key="2">
    <source>
        <dbReference type="Proteomes" id="UP001224775"/>
    </source>
</evidence>
<dbReference type="Proteomes" id="UP001224775">
    <property type="component" value="Unassembled WGS sequence"/>
</dbReference>
<proteinExistence type="predicted"/>
<dbReference type="Pfam" id="PF13306">
    <property type="entry name" value="LRR_5"/>
    <property type="match status" value="1"/>
</dbReference>
<keyword evidence="2" id="KW-1185">Reference proteome</keyword>
<dbReference type="PANTHER" id="PTHR45661:SF3">
    <property type="entry name" value="IG-LIKE DOMAIN-CONTAINING PROTEIN"/>
    <property type="match status" value="1"/>
</dbReference>